<dbReference type="RefSeq" id="WP_119585635.1">
    <property type="nucleotide sequence ID" value="NZ_JAWVBH010000001.1"/>
</dbReference>
<dbReference type="InterPro" id="IPR036291">
    <property type="entry name" value="NAD(P)-bd_dom_sf"/>
</dbReference>
<evidence type="ECO:0000256" key="1">
    <source>
        <dbReference type="ARBA" id="ARBA00003200"/>
    </source>
</evidence>
<dbReference type="GO" id="GO:0052588">
    <property type="term" value="F:diacetyl reductase ((S)-acetoin forming) (NAD+) activity"/>
    <property type="evidence" value="ECO:0007669"/>
    <property type="project" value="UniProtKB-EC"/>
</dbReference>
<protein>
    <recommendedName>
        <fullName evidence="4">Diacetyl reductase [(S)-acetoin forming]</fullName>
        <ecNumber evidence="3">1.1.1.304</ecNumber>
    </recommendedName>
    <alternativeName>
        <fullName evidence="6">Acetoin(diacetyl) reductase</fullName>
    </alternativeName>
    <alternativeName>
        <fullName evidence="7">Meso-2,3-butanediol dehydrogenase</fullName>
    </alternativeName>
</protein>
<dbReference type="Gene3D" id="3.40.50.720">
    <property type="entry name" value="NAD(P)-binding Rossmann-like Domain"/>
    <property type="match status" value="1"/>
</dbReference>
<dbReference type="SUPFAM" id="SSF51735">
    <property type="entry name" value="NAD(P)-binding Rossmann-fold domains"/>
    <property type="match status" value="1"/>
</dbReference>
<dbReference type="OrthoDB" id="9803333at2"/>
<dbReference type="InterPro" id="IPR002347">
    <property type="entry name" value="SDR_fam"/>
</dbReference>
<dbReference type="EC" id="1.1.1.304" evidence="3"/>
<dbReference type="Proteomes" id="UP000286317">
    <property type="component" value="Unassembled WGS sequence"/>
</dbReference>
<name>A0A418IEX6_9STAP</name>
<dbReference type="AlphaFoldDB" id="A0A418IEX6"/>
<dbReference type="Pfam" id="PF13561">
    <property type="entry name" value="adh_short_C2"/>
    <property type="match status" value="1"/>
</dbReference>
<evidence type="ECO:0000256" key="6">
    <source>
        <dbReference type="ARBA" id="ARBA00029989"/>
    </source>
</evidence>
<dbReference type="PROSITE" id="PS00061">
    <property type="entry name" value="ADH_SHORT"/>
    <property type="match status" value="1"/>
</dbReference>
<evidence type="ECO:0000256" key="5">
    <source>
        <dbReference type="ARBA" id="ARBA00023002"/>
    </source>
</evidence>
<evidence type="ECO:0000256" key="3">
    <source>
        <dbReference type="ARBA" id="ARBA00012848"/>
    </source>
</evidence>
<dbReference type="PANTHER" id="PTHR24321:SF8">
    <property type="entry name" value="ESTRADIOL 17-BETA-DEHYDROGENASE 8-RELATED"/>
    <property type="match status" value="1"/>
</dbReference>
<evidence type="ECO:0000256" key="4">
    <source>
        <dbReference type="ARBA" id="ARBA00016110"/>
    </source>
</evidence>
<keyword evidence="10" id="KW-1185">Reference proteome</keyword>
<proteinExistence type="inferred from homology"/>
<organism evidence="9 10">
    <name type="scientific">Staphylococcus shinii</name>
    <dbReference type="NCBI Taxonomy" id="2912228"/>
    <lineage>
        <taxon>Bacteria</taxon>
        <taxon>Bacillati</taxon>
        <taxon>Bacillota</taxon>
        <taxon>Bacilli</taxon>
        <taxon>Bacillales</taxon>
        <taxon>Staphylococcaceae</taxon>
        <taxon>Staphylococcus</taxon>
    </lineage>
</organism>
<dbReference type="NCBIfam" id="NF005559">
    <property type="entry name" value="PRK07231.1"/>
    <property type="match status" value="1"/>
</dbReference>
<dbReference type="GO" id="GO:0008206">
    <property type="term" value="P:bile acid metabolic process"/>
    <property type="evidence" value="ECO:0007669"/>
    <property type="project" value="UniProtKB-ARBA"/>
</dbReference>
<evidence type="ECO:0000256" key="7">
    <source>
        <dbReference type="ARBA" id="ARBA00031758"/>
    </source>
</evidence>
<dbReference type="PRINTS" id="PR00081">
    <property type="entry name" value="GDHRDH"/>
</dbReference>
<reference evidence="9 10" key="1">
    <citation type="journal article" date="2016" name="Front. Microbiol.">
        <title>Comprehensive Phylogenetic Analysis of Bovine Non-aureus Staphylococci Species Based on Whole-Genome Sequencing.</title>
        <authorList>
            <person name="Naushad S."/>
            <person name="Barkema H.W."/>
            <person name="Luby C."/>
            <person name="Condas L.A."/>
            <person name="Nobrega D.B."/>
            <person name="Carson D.A."/>
            <person name="De Buck J."/>
        </authorList>
    </citation>
    <scope>NUCLEOTIDE SEQUENCE [LARGE SCALE GENOMIC DNA]</scope>
    <source>
        <strain evidence="9 10">SNUC 4554</strain>
    </source>
</reference>
<evidence type="ECO:0000256" key="2">
    <source>
        <dbReference type="ARBA" id="ARBA00006484"/>
    </source>
</evidence>
<comment type="caution">
    <text evidence="9">The sequence shown here is derived from an EMBL/GenBank/DDBJ whole genome shotgun (WGS) entry which is preliminary data.</text>
</comment>
<gene>
    <name evidence="9" type="ORF">BU112_08445</name>
</gene>
<accession>A0A418IEX6</accession>
<comment type="catalytic activity">
    <reaction evidence="8">
        <text>(S)-acetoin + NAD(+) = diacetyl + NADH + H(+)</text>
        <dbReference type="Rhea" id="RHEA:27286"/>
        <dbReference type="ChEBI" id="CHEBI:15378"/>
        <dbReference type="ChEBI" id="CHEBI:15687"/>
        <dbReference type="ChEBI" id="CHEBI:16583"/>
        <dbReference type="ChEBI" id="CHEBI:57540"/>
        <dbReference type="ChEBI" id="CHEBI:57945"/>
        <dbReference type="EC" id="1.1.1.304"/>
    </reaction>
</comment>
<evidence type="ECO:0000313" key="9">
    <source>
        <dbReference type="EMBL" id="RIN00508.1"/>
    </source>
</evidence>
<evidence type="ECO:0000313" key="10">
    <source>
        <dbReference type="Proteomes" id="UP000286317"/>
    </source>
</evidence>
<keyword evidence="5 9" id="KW-0560">Oxidoreductase</keyword>
<dbReference type="EMBL" id="QXUF01000054">
    <property type="protein sequence ID" value="RIN00508.1"/>
    <property type="molecule type" value="Genomic_DNA"/>
</dbReference>
<comment type="similarity">
    <text evidence="2">Belongs to the short-chain dehydrogenases/reductases (SDR) family.</text>
</comment>
<comment type="function">
    <text evidence="1">Catalyzes the irreversible reduction of 2,3-butanediol to (S)-acetoin in the presence of NADH.</text>
</comment>
<dbReference type="PRINTS" id="PR00080">
    <property type="entry name" value="SDRFAMILY"/>
</dbReference>
<dbReference type="InterPro" id="IPR020904">
    <property type="entry name" value="Sc_DH/Rdtase_CS"/>
</dbReference>
<sequence length="240" mass="25696">MDRLKDKVIIVTGGSNGMGASHAKLFVEEGAKVVITDINENDGRNLADKLGENAIFIKHDVTQTADWEHVIKETKHTFNQIDGLVNNAGITGENINLEKLTDEEYHKVIAINQFSVYKGMQSVIPSLKANGKGSIVNISSTSGIIGTPKALLYTASKFAVRGMTKSAALELAEDNIRVNSVHPGGIKTKIKLFEGVADNTPLGRVADAGEVSYLVLYLLSDESSFTTGAEHVIDGGLTAE</sequence>
<dbReference type="PANTHER" id="PTHR24321">
    <property type="entry name" value="DEHYDROGENASES, SHORT CHAIN"/>
    <property type="match status" value="1"/>
</dbReference>
<evidence type="ECO:0000256" key="8">
    <source>
        <dbReference type="ARBA" id="ARBA00047315"/>
    </source>
</evidence>
<dbReference type="FunFam" id="3.40.50.720:FF:000084">
    <property type="entry name" value="Short-chain dehydrogenase reductase"/>
    <property type="match status" value="1"/>
</dbReference>